<feature type="domain" description="Cardiolipin synthase N-terminal" evidence="7">
    <location>
        <begin position="16"/>
        <end position="58"/>
    </location>
</feature>
<dbReference type="Pfam" id="PF13396">
    <property type="entry name" value="PLDc_N"/>
    <property type="match status" value="1"/>
</dbReference>
<evidence type="ECO:0000256" key="5">
    <source>
        <dbReference type="ARBA" id="ARBA00023136"/>
    </source>
</evidence>
<dbReference type="RefSeq" id="WP_208054788.1">
    <property type="nucleotide sequence ID" value="NZ_JAGEMK010000002.1"/>
</dbReference>
<evidence type="ECO:0000256" key="4">
    <source>
        <dbReference type="ARBA" id="ARBA00022989"/>
    </source>
</evidence>
<keyword evidence="5 6" id="KW-0472">Membrane</keyword>
<keyword evidence="9" id="KW-1185">Reference proteome</keyword>
<gene>
    <name evidence="8" type="ORF">J4G33_04705</name>
</gene>
<evidence type="ECO:0000256" key="6">
    <source>
        <dbReference type="SAM" id="Phobius"/>
    </source>
</evidence>
<evidence type="ECO:0000313" key="9">
    <source>
        <dbReference type="Proteomes" id="UP000664209"/>
    </source>
</evidence>
<dbReference type="AlphaFoldDB" id="A0A939LS34"/>
<accession>A0A939LS34</accession>
<keyword evidence="3 6" id="KW-0812">Transmembrane</keyword>
<dbReference type="GO" id="GO:0005886">
    <property type="term" value="C:plasma membrane"/>
    <property type="evidence" value="ECO:0007669"/>
    <property type="project" value="UniProtKB-SubCell"/>
</dbReference>
<comment type="caution">
    <text evidence="8">The sequence shown here is derived from an EMBL/GenBank/DDBJ whole genome shotgun (WGS) entry which is preliminary data.</text>
</comment>
<keyword evidence="2" id="KW-1003">Cell membrane</keyword>
<evidence type="ECO:0000256" key="3">
    <source>
        <dbReference type="ARBA" id="ARBA00022692"/>
    </source>
</evidence>
<evidence type="ECO:0000256" key="1">
    <source>
        <dbReference type="ARBA" id="ARBA00004651"/>
    </source>
</evidence>
<evidence type="ECO:0000313" key="8">
    <source>
        <dbReference type="EMBL" id="MBO1751099.1"/>
    </source>
</evidence>
<evidence type="ECO:0000259" key="7">
    <source>
        <dbReference type="Pfam" id="PF13396"/>
    </source>
</evidence>
<proteinExistence type="predicted"/>
<reference evidence="8" key="1">
    <citation type="submission" date="2021-03" db="EMBL/GenBank/DDBJ databases">
        <title>Actinotalea soli sp. nov., isolated from soil.</title>
        <authorList>
            <person name="Ping W."/>
            <person name="Zhang J."/>
        </authorList>
    </citation>
    <scope>NUCLEOTIDE SEQUENCE</scope>
    <source>
        <strain evidence="8">BY-33</strain>
    </source>
</reference>
<organism evidence="8 9">
    <name type="scientific">Actinotalea soli</name>
    <dbReference type="NCBI Taxonomy" id="2819234"/>
    <lineage>
        <taxon>Bacteria</taxon>
        <taxon>Bacillati</taxon>
        <taxon>Actinomycetota</taxon>
        <taxon>Actinomycetes</taxon>
        <taxon>Micrococcales</taxon>
        <taxon>Cellulomonadaceae</taxon>
        <taxon>Actinotalea</taxon>
    </lineage>
</organism>
<dbReference type="EMBL" id="JAGEMK010000002">
    <property type="protein sequence ID" value="MBO1751099.1"/>
    <property type="molecule type" value="Genomic_DNA"/>
</dbReference>
<protein>
    <submittedName>
        <fullName evidence="8">PLDc N-terminal domain-containing protein</fullName>
    </submittedName>
</protein>
<dbReference type="InterPro" id="IPR027379">
    <property type="entry name" value="CLS_N"/>
</dbReference>
<dbReference type="Proteomes" id="UP000664209">
    <property type="component" value="Unassembled WGS sequence"/>
</dbReference>
<keyword evidence="4 6" id="KW-1133">Transmembrane helix</keyword>
<comment type="subcellular location">
    <subcellularLocation>
        <location evidence="1">Cell membrane</location>
        <topology evidence="1">Multi-pass membrane protein</topology>
    </subcellularLocation>
</comment>
<feature type="transmembrane region" description="Helical" evidence="6">
    <location>
        <begin position="38"/>
        <end position="57"/>
    </location>
</feature>
<evidence type="ECO:0000256" key="2">
    <source>
        <dbReference type="ARBA" id="ARBA00022475"/>
    </source>
</evidence>
<name>A0A939LS34_9CELL</name>
<sequence>MDIVILFVLLGLAAFVLFVAALVGVARARHLEPVAKAIWVVIIVVAPLLGPIAWFIVGAHPPRLHES</sequence>